<dbReference type="InParanoid" id="T1FCP9"/>
<reference evidence="4" key="1">
    <citation type="submission" date="2012-12" db="EMBL/GenBank/DDBJ databases">
        <authorList>
            <person name="Hellsten U."/>
            <person name="Grimwood J."/>
            <person name="Chapman J.A."/>
            <person name="Shapiro H."/>
            <person name="Aerts A."/>
            <person name="Otillar R.P."/>
            <person name="Terry A.Y."/>
            <person name="Boore J.L."/>
            <person name="Simakov O."/>
            <person name="Marletaz F."/>
            <person name="Cho S.-J."/>
            <person name="Edsinger-Gonzales E."/>
            <person name="Havlak P."/>
            <person name="Kuo D.-H."/>
            <person name="Larsson T."/>
            <person name="Lv J."/>
            <person name="Arendt D."/>
            <person name="Savage R."/>
            <person name="Osoegawa K."/>
            <person name="de Jong P."/>
            <person name="Lindberg D.R."/>
            <person name="Seaver E.C."/>
            <person name="Weisblat D.A."/>
            <person name="Putnam N.H."/>
            <person name="Grigoriev I.V."/>
            <person name="Rokhsar D.S."/>
        </authorList>
    </citation>
    <scope>NUCLEOTIDE SEQUENCE</scope>
</reference>
<dbReference type="EnsemblMetazoa" id="HelroT178088">
    <property type="protein sequence ID" value="HelroP178088"/>
    <property type="gene ID" value="HelroG178088"/>
</dbReference>
<feature type="compositionally biased region" description="Basic and acidic residues" evidence="1">
    <location>
        <begin position="100"/>
        <end position="110"/>
    </location>
</feature>
<evidence type="ECO:0000313" key="3">
    <source>
        <dbReference type="EnsemblMetazoa" id="HelroP178088"/>
    </source>
</evidence>
<dbReference type="Proteomes" id="UP000015101">
    <property type="component" value="Unassembled WGS sequence"/>
</dbReference>
<keyword evidence="4" id="KW-1185">Reference proteome</keyword>
<proteinExistence type="predicted"/>
<feature type="region of interest" description="Disordered" evidence="1">
    <location>
        <begin position="45"/>
        <end position="110"/>
    </location>
</feature>
<dbReference type="CTD" id="20206598"/>
<evidence type="ECO:0000313" key="4">
    <source>
        <dbReference type="Proteomes" id="UP000015101"/>
    </source>
</evidence>
<dbReference type="AlphaFoldDB" id="T1FCP9"/>
<gene>
    <name evidence="3" type="primary">20206598</name>
    <name evidence="2" type="ORF">HELRODRAFT_178088</name>
</gene>
<dbReference type="HOGENOM" id="CLU_1162259_0_0_1"/>
<dbReference type="GeneID" id="20206598"/>
<dbReference type="EMBL" id="AMQM01006295">
    <property type="status" value="NOT_ANNOTATED_CDS"/>
    <property type="molecule type" value="Genomic_DNA"/>
</dbReference>
<dbReference type="RefSeq" id="XP_009024482.1">
    <property type="nucleotide sequence ID" value="XM_009026234.1"/>
</dbReference>
<evidence type="ECO:0000256" key="1">
    <source>
        <dbReference type="SAM" id="MobiDB-lite"/>
    </source>
</evidence>
<evidence type="ECO:0000313" key="2">
    <source>
        <dbReference type="EMBL" id="ESN97304.1"/>
    </source>
</evidence>
<name>T1FCP9_HELRO</name>
<protein>
    <submittedName>
        <fullName evidence="2 3">Uncharacterized protein</fullName>
    </submittedName>
</protein>
<sequence length="239" mass="27329">MTFTAEELLRIKNICDVKKRVVFLFGNKNKALRDAKTIKRIENWDTEKGPGYPNGGYPESNKKNNNTAEKRTPIPYTQEITTGDKEDICATVGDSDNDGNQEKESSLGRKTKEGNNTIILGCFKGVEELKKRVNFFLEKDTKSIDGYLVHKNIIINTNPRKHTSQMSLDIVESILPYQDANCNVENIKKDPHSLLKSSMRRQTLTNNMCKNENECMCIKTCMEAFRKNTCTMYNQKNVQ</sequence>
<reference evidence="2 4" key="2">
    <citation type="journal article" date="2013" name="Nature">
        <title>Insights into bilaterian evolution from three spiralian genomes.</title>
        <authorList>
            <person name="Simakov O."/>
            <person name="Marletaz F."/>
            <person name="Cho S.J."/>
            <person name="Edsinger-Gonzales E."/>
            <person name="Havlak P."/>
            <person name="Hellsten U."/>
            <person name="Kuo D.H."/>
            <person name="Larsson T."/>
            <person name="Lv J."/>
            <person name="Arendt D."/>
            <person name="Savage R."/>
            <person name="Osoegawa K."/>
            <person name="de Jong P."/>
            <person name="Grimwood J."/>
            <person name="Chapman J.A."/>
            <person name="Shapiro H."/>
            <person name="Aerts A."/>
            <person name="Otillar R.P."/>
            <person name="Terry A.Y."/>
            <person name="Boore J.L."/>
            <person name="Grigoriev I.V."/>
            <person name="Lindberg D.R."/>
            <person name="Seaver E.C."/>
            <person name="Weisblat D.A."/>
            <person name="Putnam N.H."/>
            <person name="Rokhsar D.S."/>
        </authorList>
    </citation>
    <scope>NUCLEOTIDE SEQUENCE</scope>
</reference>
<reference evidence="3" key="3">
    <citation type="submission" date="2015-06" db="UniProtKB">
        <authorList>
            <consortium name="EnsemblMetazoa"/>
        </authorList>
    </citation>
    <scope>IDENTIFICATION</scope>
</reference>
<dbReference type="KEGG" id="hro:HELRODRAFT_178088"/>
<dbReference type="EMBL" id="KB097379">
    <property type="protein sequence ID" value="ESN97304.1"/>
    <property type="molecule type" value="Genomic_DNA"/>
</dbReference>
<accession>T1FCP9</accession>
<organism evidence="3 4">
    <name type="scientific">Helobdella robusta</name>
    <name type="common">Californian leech</name>
    <dbReference type="NCBI Taxonomy" id="6412"/>
    <lineage>
        <taxon>Eukaryota</taxon>
        <taxon>Metazoa</taxon>
        <taxon>Spiralia</taxon>
        <taxon>Lophotrochozoa</taxon>
        <taxon>Annelida</taxon>
        <taxon>Clitellata</taxon>
        <taxon>Hirudinea</taxon>
        <taxon>Rhynchobdellida</taxon>
        <taxon>Glossiphoniidae</taxon>
        <taxon>Helobdella</taxon>
    </lineage>
</organism>